<keyword evidence="8 13" id="KW-0443">Lipid metabolism</keyword>
<evidence type="ECO:0000256" key="7">
    <source>
        <dbReference type="ARBA" id="ARBA00022989"/>
    </source>
</evidence>
<feature type="active site" evidence="13">
    <location>
        <position position="404"/>
    </location>
</feature>
<feature type="domain" description="PLD phosphodiesterase" evidence="15">
    <location>
        <begin position="397"/>
        <end position="424"/>
    </location>
</feature>
<keyword evidence="7 13" id="KW-1133">Transmembrane helix</keyword>
<dbReference type="Gene3D" id="3.30.870.10">
    <property type="entry name" value="Endonuclease Chain A"/>
    <property type="match status" value="2"/>
</dbReference>
<feature type="transmembrane region" description="Helical" evidence="13">
    <location>
        <begin position="35"/>
        <end position="55"/>
    </location>
</feature>
<evidence type="ECO:0000256" key="1">
    <source>
        <dbReference type="ARBA" id="ARBA00004651"/>
    </source>
</evidence>
<dbReference type="Proteomes" id="UP000199433">
    <property type="component" value="Unassembled WGS sequence"/>
</dbReference>
<evidence type="ECO:0000256" key="3">
    <source>
        <dbReference type="ARBA" id="ARBA00022516"/>
    </source>
</evidence>
<keyword evidence="4 13" id="KW-0808">Transferase</keyword>
<evidence type="ECO:0000256" key="2">
    <source>
        <dbReference type="ARBA" id="ARBA00022475"/>
    </source>
</evidence>
<dbReference type="FunFam" id="3.30.870.10:FF:000014">
    <property type="entry name" value="Cardiolipin synthase"/>
    <property type="match status" value="1"/>
</dbReference>
<organism evidence="16 17">
    <name type="scientific">Alkalibacterium thalassium</name>
    <dbReference type="NCBI Taxonomy" id="426701"/>
    <lineage>
        <taxon>Bacteria</taxon>
        <taxon>Bacillati</taxon>
        <taxon>Bacillota</taxon>
        <taxon>Bacilli</taxon>
        <taxon>Lactobacillales</taxon>
        <taxon>Carnobacteriaceae</taxon>
        <taxon>Alkalibacterium</taxon>
    </lineage>
</organism>
<feature type="active site" evidence="13">
    <location>
        <position position="409"/>
    </location>
</feature>
<dbReference type="NCBIfam" id="TIGR04265">
    <property type="entry name" value="bac_cardiolipin"/>
    <property type="match status" value="1"/>
</dbReference>
<evidence type="ECO:0000256" key="14">
    <source>
        <dbReference type="NCBIfam" id="TIGR04265"/>
    </source>
</evidence>
<evidence type="ECO:0000256" key="10">
    <source>
        <dbReference type="ARBA" id="ARBA00023209"/>
    </source>
</evidence>
<keyword evidence="5 13" id="KW-0812">Transmembrane</keyword>
<comment type="catalytic activity">
    <reaction evidence="13">
        <text>2 a 1,2-diacyl-sn-glycero-3-phospho-(1'-sn-glycerol) = a cardiolipin + glycerol</text>
        <dbReference type="Rhea" id="RHEA:31451"/>
        <dbReference type="ChEBI" id="CHEBI:17754"/>
        <dbReference type="ChEBI" id="CHEBI:62237"/>
        <dbReference type="ChEBI" id="CHEBI:64716"/>
    </reaction>
</comment>
<gene>
    <name evidence="16" type="ORF">SAMN04488098_100537</name>
</gene>
<dbReference type="EC" id="2.7.8.-" evidence="13 14"/>
<accession>A0A1G8WXQ7</accession>
<proteinExistence type="inferred from homology"/>
<dbReference type="CDD" id="cd09110">
    <property type="entry name" value="PLDc_CLS_1"/>
    <property type="match status" value="1"/>
</dbReference>
<comment type="caution">
    <text evidence="13">Lacks conserved residue(s) required for the propagation of feature annotation.</text>
</comment>
<feature type="active site" evidence="13">
    <location>
        <position position="231"/>
    </location>
</feature>
<dbReference type="RefSeq" id="WP_091264978.1">
    <property type="nucleotide sequence ID" value="NZ_FNFK01000005.1"/>
</dbReference>
<evidence type="ECO:0000256" key="12">
    <source>
        <dbReference type="ARBA" id="ARBA00057569"/>
    </source>
</evidence>
<dbReference type="PANTHER" id="PTHR21248">
    <property type="entry name" value="CARDIOLIPIN SYNTHASE"/>
    <property type="match status" value="1"/>
</dbReference>
<evidence type="ECO:0000256" key="5">
    <source>
        <dbReference type="ARBA" id="ARBA00022692"/>
    </source>
</evidence>
<dbReference type="AlphaFoldDB" id="A0A1G8WXQ7"/>
<name>A0A1G8WXQ7_9LACT</name>
<feature type="active site" evidence="13">
    <location>
        <position position="224"/>
    </location>
</feature>
<feature type="active site" evidence="13">
    <location>
        <position position="402"/>
    </location>
</feature>
<keyword evidence="3 13" id="KW-0444">Lipid biosynthesis</keyword>
<comment type="similarity">
    <text evidence="13">Belongs to the phospholipase D family. Cardiolipin synthase subfamily.</text>
</comment>
<dbReference type="SUPFAM" id="SSF56024">
    <property type="entry name" value="Phospholipase D/nuclease"/>
    <property type="match status" value="2"/>
</dbReference>
<dbReference type="Pfam" id="PF13091">
    <property type="entry name" value="PLDc_2"/>
    <property type="match status" value="2"/>
</dbReference>
<comment type="function">
    <text evidence="12 13">Catalyzes the reversible phosphatidyl group transfer from one phosphatidylglycerol molecule to another to form cardiolipin (CL) (diphosphatidylglycerol) and glycerol.</text>
</comment>
<dbReference type="Pfam" id="PF13396">
    <property type="entry name" value="PLDc_N"/>
    <property type="match status" value="1"/>
</dbReference>
<dbReference type="InterPro" id="IPR001736">
    <property type="entry name" value="PLipase_D/transphosphatidylase"/>
</dbReference>
<protein>
    <recommendedName>
        <fullName evidence="13 14">Cardiolipin synthase</fullName>
        <shortName evidence="13">CL synthase</shortName>
        <ecNumber evidence="13 14">2.7.8.-</ecNumber>
    </recommendedName>
</protein>
<evidence type="ECO:0000256" key="11">
    <source>
        <dbReference type="ARBA" id="ARBA00023264"/>
    </source>
</evidence>
<keyword evidence="10 13" id="KW-0594">Phospholipid biosynthesis</keyword>
<feature type="active site" evidence="13">
    <location>
        <position position="226"/>
    </location>
</feature>
<dbReference type="GO" id="GO:0008808">
    <property type="term" value="F:cardiolipin synthase activity"/>
    <property type="evidence" value="ECO:0007669"/>
    <property type="project" value="UniProtKB-UniRule"/>
</dbReference>
<evidence type="ECO:0000256" key="13">
    <source>
        <dbReference type="HAMAP-Rule" id="MF_01916"/>
    </source>
</evidence>
<dbReference type="CDD" id="cd09112">
    <property type="entry name" value="PLDc_CLS_2"/>
    <property type="match status" value="1"/>
</dbReference>
<dbReference type="InterPro" id="IPR025202">
    <property type="entry name" value="PLD-like_dom"/>
</dbReference>
<reference evidence="17" key="1">
    <citation type="submission" date="2016-10" db="EMBL/GenBank/DDBJ databases">
        <authorList>
            <person name="Varghese N."/>
            <person name="Submissions S."/>
        </authorList>
    </citation>
    <scope>NUCLEOTIDE SEQUENCE [LARGE SCALE GENOMIC DNA]</scope>
    <source>
        <strain evidence="17">DSM 19181</strain>
    </source>
</reference>
<dbReference type="InterPro" id="IPR030874">
    <property type="entry name" value="Cardiolipin_synth_Firmi"/>
</dbReference>
<evidence type="ECO:0000313" key="16">
    <source>
        <dbReference type="EMBL" id="SDJ83003.1"/>
    </source>
</evidence>
<feature type="domain" description="PLD phosphodiesterase" evidence="15">
    <location>
        <begin position="219"/>
        <end position="246"/>
    </location>
</feature>
<keyword evidence="17" id="KW-1185">Reference proteome</keyword>
<dbReference type="HAMAP" id="MF_01916">
    <property type="entry name" value="Cardiolipin_synth_Cls"/>
    <property type="match status" value="1"/>
</dbReference>
<evidence type="ECO:0000256" key="8">
    <source>
        <dbReference type="ARBA" id="ARBA00023098"/>
    </source>
</evidence>
<keyword evidence="6" id="KW-0677">Repeat</keyword>
<dbReference type="PROSITE" id="PS50035">
    <property type="entry name" value="PLD"/>
    <property type="match status" value="2"/>
</dbReference>
<evidence type="ECO:0000256" key="4">
    <source>
        <dbReference type="ARBA" id="ARBA00022679"/>
    </source>
</evidence>
<keyword evidence="2 13" id="KW-1003">Cell membrane</keyword>
<evidence type="ECO:0000256" key="9">
    <source>
        <dbReference type="ARBA" id="ARBA00023136"/>
    </source>
</evidence>
<evidence type="ECO:0000256" key="6">
    <source>
        <dbReference type="ARBA" id="ARBA00022737"/>
    </source>
</evidence>
<keyword evidence="9 13" id="KW-0472">Membrane</keyword>
<dbReference type="SMART" id="SM00155">
    <property type="entry name" value="PLDc"/>
    <property type="match status" value="2"/>
</dbReference>
<evidence type="ECO:0000313" key="17">
    <source>
        <dbReference type="Proteomes" id="UP000199433"/>
    </source>
</evidence>
<comment type="subcellular location">
    <subcellularLocation>
        <location evidence="1 13">Cell membrane</location>
        <topology evidence="1 13">Multi-pass membrane protein</topology>
    </subcellularLocation>
</comment>
<dbReference type="PANTHER" id="PTHR21248:SF22">
    <property type="entry name" value="PHOSPHOLIPASE D"/>
    <property type="match status" value="1"/>
</dbReference>
<evidence type="ECO:0000259" key="15">
    <source>
        <dbReference type="PROSITE" id="PS50035"/>
    </source>
</evidence>
<dbReference type="FunFam" id="3.30.870.10:FF:000021">
    <property type="entry name" value="Cardiolipin synthase"/>
    <property type="match status" value="1"/>
</dbReference>
<dbReference type="STRING" id="426701.SAMN04488098_100537"/>
<dbReference type="GO" id="GO:0005886">
    <property type="term" value="C:plasma membrane"/>
    <property type="evidence" value="ECO:0007669"/>
    <property type="project" value="UniProtKB-SubCell"/>
</dbReference>
<dbReference type="EMBL" id="FNFK01000005">
    <property type="protein sequence ID" value="SDJ83003.1"/>
    <property type="molecule type" value="Genomic_DNA"/>
</dbReference>
<sequence length="484" mass="55951">MTILSTIFWGFIFLNSALAIFTVFKEKERDIAAIWAWLLVITMLPGFGFVIYLFLGRKISQESIFDLRSQDRIGMHQLVESQKSLIESENLDVPESNYQDKTFEMVRLFLESNQAVLTKGNKVRIISDGEEKFDQLIRDIEKAEHHIHVTYYIFRGDNIGLRLLRALEEKAKQGVEVKVLYDPVGARVLGKDFFNKLRTYGGHAEPFFGSKFFLINLRLNYRNHRKIVVIDGKVGYTGGFNVGDDYLGMYEKMGYWRDTHLRIEGNGVLTLQTRFLMDWNASAKDKQVNYGEAYFPFSSLKGSTDMQIVSSGPDNEMHAIKKGFIKMISMAKESVLIQTPYFIPDEALMETIKIAILSGIKVKVMIPNKPDHPFIYRATLSYAEELVKSGAEVHIYDNGFLHSKVIVIDGEILSVGTANFDIRSFRLNFEVNAFIYDRYLAKKQVRLFEEDEKKSYLLTEDMINNYSRWEIFKQQFSRLFSPIL</sequence>
<dbReference type="InterPro" id="IPR022924">
    <property type="entry name" value="Cardiolipin_synthase"/>
</dbReference>
<keyword evidence="11 13" id="KW-1208">Phospholipid metabolism</keyword>
<dbReference type="OrthoDB" id="9762009at2"/>
<dbReference type="GO" id="GO:0032049">
    <property type="term" value="P:cardiolipin biosynthetic process"/>
    <property type="evidence" value="ECO:0007669"/>
    <property type="project" value="UniProtKB-UniRule"/>
</dbReference>
<dbReference type="InterPro" id="IPR027379">
    <property type="entry name" value="CLS_N"/>
</dbReference>